<evidence type="ECO:0000256" key="4">
    <source>
        <dbReference type="ARBA" id="ARBA00022679"/>
    </source>
</evidence>
<keyword evidence="7 10" id="KW-0460">Magnesium</keyword>
<dbReference type="Pfam" id="PF02424">
    <property type="entry name" value="ApbE"/>
    <property type="match status" value="1"/>
</dbReference>
<sequence length="302" mass="33248">MTSHLDITLVGEPGSEAEMEAHMAAGYAEADRLIGIISAWQEGTELYQVNAMAGIAPVAVCDELFYLLKRSLRISALTEGLFDITFASIDKVWFFDRPMVQKPDAAAIAASVRHIDYRYVQLNEQDKTVFITNKGTKIELGAIGKGFIANKMKVLLQNRGLSDGMVNAGGDLTVWGHNEQGKTWRIAIADPERKEKLIAWVPLSEGGIATSGSYERYALIDGEKYAHIIHPKSGMPVKGLQSVTVISPDVELCDAIATSIFLLGKEEGLAFVNRFNDLQCFIVDNDNQFHYSDNLKKVTYAA</sequence>
<protein>
    <recommendedName>
        <fullName evidence="2 10">FAD:protein FMN transferase</fullName>
        <ecNumber evidence="1 10">2.7.1.180</ecNumber>
    </recommendedName>
    <alternativeName>
        <fullName evidence="8 10">Flavin transferase</fullName>
    </alternativeName>
</protein>
<dbReference type="EMBL" id="PYGD01000002">
    <property type="protein sequence ID" value="PSK93456.1"/>
    <property type="molecule type" value="Genomic_DNA"/>
</dbReference>
<evidence type="ECO:0000256" key="9">
    <source>
        <dbReference type="ARBA" id="ARBA00048540"/>
    </source>
</evidence>
<dbReference type="GO" id="GO:0016740">
    <property type="term" value="F:transferase activity"/>
    <property type="evidence" value="ECO:0007669"/>
    <property type="project" value="UniProtKB-UniRule"/>
</dbReference>
<dbReference type="Gene3D" id="3.10.520.10">
    <property type="entry name" value="ApbE-like domains"/>
    <property type="match status" value="1"/>
</dbReference>
<keyword evidence="6 10" id="KW-0274">FAD</keyword>
<evidence type="ECO:0000256" key="8">
    <source>
        <dbReference type="ARBA" id="ARBA00031306"/>
    </source>
</evidence>
<evidence type="ECO:0000256" key="6">
    <source>
        <dbReference type="ARBA" id="ARBA00022827"/>
    </source>
</evidence>
<organism evidence="12 13">
    <name type="scientific">Taibaiella chishuiensis</name>
    <dbReference type="NCBI Taxonomy" id="1434707"/>
    <lineage>
        <taxon>Bacteria</taxon>
        <taxon>Pseudomonadati</taxon>
        <taxon>Bacteroidota</taxon>
        <taxon>Chitinophagia</taxon>
        <taxon>Chitinophagales</taxon>
        <taxon>Chitinophagaceae</taxon>
        <taxon>Taibaiella</taxon>
    </lineage>
</organism>
<feature type="binding site" evidence="11">
    <location>
        <position position="254"/>
    </location>
    <ligand>
        <name>Mg(2+)</name>
        <dbReference type="ChEBI" id="CHEBI:18420"/>
    </ligand>
</feature>
<accession>A0A2P8D8A9</accession>
<evidence type="ECO:0000256" key="7">
    <source>
        <dbReference type="ARBA" id="ARBA00022842"/>
    </source>
</evidence>
<evidence type="ECO:0000256" key="1">
    <source>
        <dbReference type="ARBA" id="ARBA00011955"/>
    </source>
</evidence>
<dbReference type="PANTHER" id="PTHR30040">
    <property type="entry name" value="THIAMINE BIOSYNTHESIS LIPOPROTEIN APBE"/>
    <property type="match status" value="1"/>
</dbReference>
<proteinExistence type="inferred from homology"/>
<dbReference type="InterPro" id="IPR024932">
    <property type="entry name" value="ApbE"/>
</dbReference>
<comment type="caution">
    <text evidence="12">The sequence shown here is derived from an EMBL/GenBank/DDBJ whole genome shotgun (WGS) entry which is preliminary data.</text>
</comment>
<dbReference type="Proteomes" id="UP000240572">
    <property type="component" value="Unassembled WGS sequence"/>
</dbReference>
<dbReference type="EC" id="2.7.1.180" evidence="1 10"/>
<dbReference type="InterPro" id="IPR003374">
    <property type="entry name" value="ApbE-like_sf"/>
</dbReference>
<comment type="catalytic activity">
    <reaction evidence="9 10">
        <text>L-threonyl-[protein] + FAD = FMN-L-threonyl-[protein] + AMP + H(+)</text>
        <dbReference type="Rhea" id="RHEA:36847"/>
        <dbReference type="Rhea" id="RHEA-COMP:11060"/>
        <dbReference type="Rhea" id="RHEA-COMP:11061"/>
        <dbReference type="ChEBI" id="CHEBI:15378"/>
        <dbReference type="ChEBI" id="CHEBI:30013"/>
        <dbReference type="ChEBI" id="CHEBI:57692"/>
        <dbReference type="ChEBI" id="CHEBI:74257"/>
        <dbReference type="ChEBI" id="CHEBI:456215"/>
        <dbReference type="EC" id="2.7.1.180"/>
    </reaction>
</comment>
<evidence type="ECO:0000256" key="10">
    <source>
        <dbReference type="PIRNR" id="PIRNR006268"/>
    </source>
</evidence>
<dbReference type="GO" id="GO:0046872">
    <property type="term" value="F:metal ion binding"/>
    <property type="evidence" value="ECO:0007669"/>
    <property type="project" value="UniProtKB-UniRule"/>
</dbReference>
<feature type="binding site" evidence="11">
    <location>
        <position position="142"/>
    </location>
    <ligand>
        <name>Mg(2+)</name>
        <dbReference type="ChEBI" id="CHEBI:18420"/>
    </ligand>
</feature>
<keyword evidence="4 10" id="KW-0808">Transferase</keyword>
<evidence type="ECO:0000256" key="3">
    <source>
        <dbReference type="ARBA" id="ARBA00022630"/>
    </source>
</evidence>
<keyword evidence="13" id="KW-1185">Reference proteome</keyword>
<feature type="binding site" evidence="11">
    <location>
        <position position="258"/>
    </location>
    <ligand>
        <name>Mg(2+)</name>
        <dbReference type="ChEBI" id="CHEBI:18420"/>
    </ligand>
</feature>
<evidence type="ECO:0000313" key="12">
    <source>
        <dbReference type="EMBL" id="PSK93456.1"/>
    </source>
</evidence>
<comment type="similarity">
    <text evidence="10">Belongs to the ApbE family.</text>
</comment>
<dbReference type="SUPFAM" id="SSF143631">
    <property type="entry name" value="ApbE-like"/>
    <property type="match status" value="1"/>
</dbReference>
<name>A0A2P8D8A9_9BACT</name>
<evidence type="ECO:0000256" key="5">
    <source>
        <dbReference type="ARBA" id="ARBA00022723"/>
    </source>
</evidence>
<comment type="cofactor">
    <cofactor evidence="11">
        <name>Mg(2+)</name>
        <dbReference type="ChEBI" id="CHEBI:18420"/>
    </cofactor>
    <cofactor evidence="11">
        <name>Mn(2+)</name>
        <dbReference type="ChEBI" id="CHEBI:29035"/>
    </cofactor>
    <text evidence="11">Magnesium. Can also use manganese.</text>
</comment>
<keyword evidence="3 10" id="KW-0285">Flavoprotein</keyword>
<gene>
    <name evidence="12" type="ORF">B0I18_102426</name>
</gene>
<dbReference type="PANTHER" id="PTHR30040:SF2">
    <property type="entry name" value="FAD:PROTEIN FMN TRANSFERASE"/>
    <property type="match status" value="1"/>
</dbReference>
<keyword evidence="5 10" id="KW-0479">Metal-binding</keyword>
<evidence type="ECO:0000256" key="2">
    <source>
        <dbReference type="ARBA" id="ARBA00016337"/>
    </source>
</evidence>
<dbReference type="AlphaFoldDB" id="A0A2P8D8A9"/>
<evidence type="ECO:0000313" key="13">
    <source>
        <dbReference type="Proteomes" id="UP000240572"/>
    </source>
</evidence>
<evidence type="ECO:0000256" key="11">
    <source>
        <dbReference type="PIRSR" id="PIRSR006268-2"/>
    </source>
</evidence>
<keyword evidence="12" id="KW-0449">Lipoprotein</keyword>
<reference evidence="12 13" key="1">
    <citation type="submission" date="2018-03" db="EMBL/GenBank/DDBJ databases">
        <title>Genomic Encyclopedia of Type Strains, Phase III (KMG-III): the genomes of soil and plant-associated and newly described type strains.</title>
        <authorList>
            <person name="Whitman W."/>
        </authorList>
    </citation>
    <scope>NUCLEOTIDE SEQUENCE [LARGE SCALE GENOMIC DNA]</scope>
    <source>
        <strain evidence="12 13">CGMCC 1.12700</strain>
    </source>
</reference>
<dbReference type="PIRSF" id="PIRSF006268">
    <property type="entry name" value="ApbE"/>
    <property type="match status" value="1"/>
</dbReference>
<dbReference type="RefSeq" id="WP_181358408.1">
    <property type="nucleotide sequence ID" value="NZ_PYGD01000002.1"/>
</dbReference>